<dbReference type="PANTHER" id="PTHR46623">
    <property type="entry name" value="CARBOXYMETHYLENEBUTENOLIDASE-RELATED"/>
    <property type="match status" value="1"/>
</dbReference>
<dbReference type="SUPFAM" id="SSF53474">
    <property type="entry name" value="alpha/beta-Hydrolases"/>
    <property type="match status" value="1"/>
</dbReference>
<dbReference type="Pfam" id="PF01738">
    <property type="entry name" value="DLH"/>
    <property type="match status" value="1"/>
</dbReference>
<comment type="caution">
    <text evidence="2">The sequence shown here is derived from an EMBL/GenBank/DDBJ whole genome shotgun (WGS) entry which is preliminary data.</text>
</comment>
<reference evidence="2" key="2">
    <citation type="journal article" date="2014" name="ISME J.">
        <title>Microbial stratification in low pH oxic and suboxic macroscopic growths along an acid mine drainage.</title>
        <authorList>
            <person name="Mendez-Garcia C."/>
            <person name="Mesa V."/>
            <person name="Sprenger R.R."/>
            <person name="Richter M."/>
            <person name="Diez M.S."/>
            <person name="Solano J."/>
            <person name="Bargiela R."/>
            <person name="Golyshina O.V."/>
            <person name="Manteca A."/>
            <person name="Ramos J.L."/>
            <person name="Gallego J.R."/>
            <person name="Llorente I."/>
            <person name="Martins Dos Santos V.A."/>
            <person name="Jensen O.N."/>
            <person name="Pelaez A.I."/>
            <person name="Sanchez J."/>
            <person name="Ferrer M."/>
        </authorList>
    </citation>
    <scope>NUCLEOTIDE SEQUENCE</scope>
</reference>
<dbReference type="EMBL" id="AUZY01006591">
    <property type="protein sequence ID" value="EQD53863.1"/>
    <property type="molecule type" value="Genomic_DNA"/>
</dbReference>
<evidence type="ECO:0000259" key="1">
    <source>
        <dbReference type="Pfam" id="PF01738"/>
    </source>
</evidence>
<gene>
    <name evidence="2" type="ORF">B1B_09989</name>
</gene>
<dbReference type="PANTHER" id="PTHR46623:SF10">
    <property type="entry name" value="CARBOXYMETHYLENEBUTENOLIDASE HOMOLOG"/>
    <property type="match status" value="1"/>
</dbReference>
<proteinExistence type="predicted"/>
<dbReference type="Gene3D" id="3.40.50.1820">
    <property type="entry name" value="alpha/beta hydrolase"/>
    <property type="match status" value="1"/>
</dbReference>
<dbReference type="InterPro" id="IPR051049">
    <property type="entry name" value="Dienelactone_hydrolase-like"/>
</dbReference>
<organism evidence="2">
    <name type="scientific">mine drainage metagenome</name>
    <dbReference type="NCBI Taxonomy" id="410659"/>
    <lineage>
        <taxon>unclassified sequences</taxon>
        <taxon>metagenomes</taxon>
        <taxon>ecological metagenomes</taxon>
    </lineage>
</organism>
<dbReference type="GO" id="GO:0016787">
    <property type="term" value="F:hydrolase activity"/>
    <property type="evidence" value="ECO:0007669"/>
    <property type="project" value="InterPro"/>
</dbReference>
<feature type="domain" description="Dienelactone hydrolase" evidence="1">
    <location>
        <begin position="16"/>
        <end position="241"/>
    </location>
</feature>
<dbReference type="InterPro" id="IPR029058">
    <property type="entry name" value="AB_hydrolase_fold"/>
</dbReference>
<protein>
    <submittedName>
        <fullName evidence="2">Carboxymethylenebutenolidase</fullName>
    </submittedName>
</protein>
<sequence>MIEEPIEIQTPDGAADGLLIHPEKTGRCPGVLYLTDIFGIRDASRGMASRLAAEGYAVLLPNIFYRHGKPPVFNFPFKIGDERFVKRMNEIRGPLTPDVMDRDLSAYVDMLAKQPSVSGKALGVIGFCFSGQMALRAAAMRPGQVAVVASFHGGGLCTDTPDSPHLLLPRVKAHLYFGHGMDDRSMPREAIEKLNRALAAWGGSYQSETYEAHHGWTVPDNPAYNESQAERACKTLTDLLYSTLKSN</sequence>
<name>T1AAP0_9ZZZZ</name>
<dbReference type="InterPro" id="IPR002925">
    <property type="entry name" value="Dienelactn_hydro"/>
</dbReference>
<accession>T1AAP0</accession>
<dbReference type="AlphaFoldDB" id="T1AAP0"/>
<reference evidence="2" key="1">
    <citation type="submission" date="2013-08" db="EMBL/GenBank/DDBJ databases">
        <authorList>
            <person name="Mendez C."/>
            <person name="Richter M."/>
            <person name="Ferrer M."/>
            <person name="Sanchez J."/>
        </authorList>
    </citation>
    <scope>NUCLEOTIDE SEQUENCE</scope>
</reference>
<evidence type="ECO:0000313" key="2">
    <source>
        <dbReference type="EMBL" id="EQD53863.1"/>
    </source>
</evidence>